<sequence>MFFVRSRFRDVVVICGCIFSTYTCGVVRFLWHPRNLQSGGAEGALEAMGESVAKIIGDVEVEKISGPSNAESIKIGSLWEEQGVVIHFLRRFGCRLCRGHAQELWQIVPTLEASGFRVVSIGIEKYGLEEFQTAGYWKGELYIDNGKKALKALEVPQVSYFTAVKDILMNKDVGRAAKKTKDVPGNFKGDGRQLGATFVIAKGGEVLLDHRQKNFGDHVSNESILKACGIDPSTVKKELLNPPAPVVCEDTA</sequence>
<evidence type="ECO:0000256" key="1">
    <source>
        <dbReference type="ARBA" id="ARBA00004514"/>
    </source>
</evidence>
<comment type="catalytic activity">
    <reaction evidence="13">
        <text>prostaglandin H2 + [thioredoxin]-dithiol = prostaglandin F2alpha + [thioredoxin]-disulfide</text>
        <dbReference type="Rhea" id="RHEA:28214"/>
        <dbReference type="Rhea" id="RHEA-COMP:10698"/>
        <dbReference type="Rhea" id="RHEA-COMP:10700"/>
        <dbReference type="ChEBI" id="CHEBI:29950"/>
        <dbReference type="ChEBI" id="CHEBI:50058"/>
        <dbReference type="ChEBI" id="CHEBI:57404"/>
        <dbReference type="ChEBI" id="CHEBI:57405"/>
        <dbReference type="EC" id="1.11.1.20"/>
    </reaction>
</comment>
<evidence type="ECO:0000256" key="14">
    <source>
        <dbReference type="ARBA" id="ARBA00048626"/>
    </source>
</evidence>
<dbReference type="SUPFAM" id="SSF52833">
    <property type="entry name" value="Thioredoxin-like"/>
    <property type="match status" value="1"/>
</dbReference>
<keyword evidence="5" id="KW-0521">NADP</keyword>
<evidence type="ECO:0000256" key="13">
    <source>
        <dbReference type="ARBA" id="ARBA00047917"/>
    </source>
</evidence>
<comment type="similarity">
    <text evidence="9">Belongs to the peroxiredoxin-like PRXL2 family. Prostamide/prostaglandin F synthase subfamily.</text>
</comment>
<evidence type="ECO:0000256" key="8">
    <source>
        <dbReference type="ARBA" id="ARBA00037117"/>
    </source>
</evidence>
<evidence type="ECO:0000256" key="3">
    <source>
        <dbReference type="ARBA" id="ARBA00022516"/>
    </source>
</evidence>
<comment type="function">
    <text evidence="8">Catalyzes the reduction of prostaglandin-ethanolamide H(2) (prostamide H(2)) to prostamide F(2alpha) with NADPH as proton donor. Also able to reduce prostaglandin H(2) to prostaglandin F(2alpha).</text>
</comment>
<keyword evidence="15" id="KW-0812">Transmembrane</keyword>
<name>A0ABD1XGQ6_9MARC</name>
<evidence type="ECO:0000256" key="4">
    <source>
        <dbReference type="ARBA" id="ARBA00022832"/>
    </source>
</evidence>
<keyword evidence="17" id="KW-1185">Reference proteome</keyword>
<dbReference type="CDD" id="cd02970">
    <property type="entry name" value="PRX_like2"/>
    <property type="match status" value="1"/>
</dbReference>
<comment type="catalytic activity">
    <reaction evidence="14">
        <text>prostamide F2alpha + [thioredoxin]-disulfide = prostamide H2 + [thioredoxin]-dithiol</text>
        <dbReference type="Rhea" id="RHEA:26373"/>
        <dbReference type="Rhea" id="RHEA-COMP:10698"/>
        <dbReference type="Rhea" id="RHEA-COMP:10700"/>
        <dbReference type="ChEBI" id="CHEBI:29950"/>
        <dbReference type="ChEBI" id="CHEBI:50058"/>
        <dbReference type="ChEBI" id="CHEBI:53081"/>
        <dbReference type="ChEBI" id="CHEBI:53082"/>
        <dbReference type="EC" id="1.11.1.20"/>
    </reaction>
</comment>
<keyword evidence="15" id="KW-1133">Transmembrane helix</keyword>
<dbReference type="AlphaFoldDB" id="A0ABD1XGQ6"/>
<dbReference type="InterPro" id="IPR036249">
    <property type="entry name" value="Thioredoxin-like_sf"/>
</dbReference>
<keyword evidence="6" id="KW-0560">Oxidoreductase</keyword>
<dbReference type="InterPro" id="IPR032801">
    <property type="entry name" value="PXL2A/B/C"/>
</dbReference>
<dbReference type="Proteomes" id="UP001605036">
    <property type="component" value="Unassembled WGS sequence"/>
</dbReference>
<keyword evidence="15" id="KW-0472">Membrane</keyword>
<evidence type="ECO:0000256" key="2">
    <source>
        <dbReference type="ARBA" id="ARBA00022490"/>
    </source>
</evidence>
<evidence type="ECO:0000256" key="9">
    <source>
        <dbReference type="ARBA" id="ARBA00037965"/>
    </source>
</evidence>
<dbReference type="GO" id="GO:0005829">
    <property type="term" value="C:cytosol"/>
    <property type="evidence" value="ECO:0007669"/>
    <property type="project" value="UniProtKB-SubCell"/>
</dbReference>
<dbReference type="GO" id="GO:0006631">
    <property type="term" value="P:fatty acid metabolic process"/>
    <property type="evidence" value="ECO:0007669"/>
    <property type="project" value="UniProtKB-KW"/>
</dbReference>
<dbReference type="GO" id="GO:0016491">
    <property type="term" value="F:oxidoreductase activity"/>
    <property type="evidence" value="ECO:0007669"/>
    <property type="project" value="UniProtKB-KW"/>
</dbReference>
<dbReference type="EC" id="1.11.1.20" evidence="10"/>
<dbReference type="FunFam" id="3.40.30.10:FF:000243">
    <property type="entry name" value="Prostamide/prostaglandin F synthase"/>
    <property type="match status" value="1"/>
</dbReference>
<keyword evidence="3" id="KW-0444">Lipid biosynthesis</keyword>
<evidence type="ECO:0000256" key="12">
    <source>
        <dbReference type="ARBA" id="ARBA00041838"/>
    </source>
</evidence>
<evidence type="ECO:0000256" key="6">
    <source>
        <dbReference type="ARBA" id="ARBA00023002"/>
    </source>
</evidence>
<dbReference type="EMBL" id="JBHFFA010000008">
    <property type="protein sequence ID" value="KAL2608150.1"/>
    <property type="molecule type" value="Genomic_DNA"/>
</dbReference>
<organism evidence="16 17">
    <name type="scientific">Riccia fluitans</name>
    <dbReference type="NCBI Taxonomy" id="41844"/>
    <lineage>
        <taxon>Eukaryota</taxon>
        <taxon>Viridiplantae</taxon>
        <taxon>Streptophyta</taxon>
        <taxon>Embryophyta</taxon>
        <taxon>Marchantiophyta</taxon>
        <taxon>Marchantiopsida</taxon>
        <taxon>Marchantiidae</taxon>
        <taxon>Marchantiales</taxon>
        <taxon>Ricciaceae</taxon>
        <taxon>Riccia</taxon>
    </lineage>
</organism>
<proteinExistence type="inferred from homology"/>
<reference evidence="16 17" key="1">
    <citation type="submission" date="2024-09" db="EMBL/GenBank/DDBJ databases">
        <title>Chromosome-scale assembly of Riccia fluitans.</title>
        <authorList>
            <person name="Paukszto L."/>
            <person name="Sawicki J."/>
            <person name="Karawczyk K."/>
            <person name="Piernik-Szablinska J."/>
            <person name="Szczecinska M."/>
            <person name="Mazdziarz M."/>
        </authorList>
    </citation>
    <scope>NUCLEOTIDE SEQUENCE [LARGE SCALE GENOMIC DNA]</scope>
    <source>
        <strain evidence="16">Rf_01</strain>
        <tissue evidence="16">Aerial parts of the thallus</tissue>
    </source>
</reference>
<feature type="transmembrane region" description="Helical" evidence="15">
    <location>
        <begin position="12"/>
        <end position="31"/>
    </location>
</feature>
<evidence type="ECO:0000256" key="7">
    <source>
        <dbReference type="ARBA" id="ARBA00023098"/>
    </source>
</evidence>
<dbReference type="Gene3D" id="3.40.30.10">
    <property type="entry name" value="Glutaredoxin"/>
    <property type="match status" value="1"/>
</dbReference>
<evidence type="ECO:0000313" key="16">
    <source>
        <dbReference type="EMBL" id="KAL2608150.1"/>
    </source>
</evidence>
<evidence type="ECO:0000256" key="15">
    <source>
        <dbReference type="SAM" id="Phobius"/>
    </source>
</evidence>
<gene>
    <name evidence="16" type="ORF">R1flu_026723</name>
</gene>
<keyword evidence="7" id="KW-0443">Lipid metabolism</keyword>
<evidence type="ECO:0000256" key="5">
    <source>
        <dbReference type="ARBA" id="ARBA00022857"/>
    </source>
</evidence>
<keyword evidence="4" id="KW-0276">Fatty acid metabolism</keyword>
<evidence type="ECO:0000256" key="11">
    <source>
        <dbReference type="ARBA" id="ARBA00040768"/>
    </source>
</evidence>
<dbReference type="PANTHER" id="PTHR28630:SF3">
    <property type="entry name" value="PEROXIREDOXIN-LIKE 2C"/>
    <property type="match status" value="1"/>
</dbReference>
<evidence type="ECO:0000256" key="10">
    <source>
        <dbReference type="ARBA" id="ARBA00039126"/>
    </source>
</evidence>
<dbReference type="PANTHER" id="PTHR28630">
    <property type="match status" value="1"/>
</dbReference>
<comment type="subcellular location">
    <subcellularLocation>
        <location evidence="1">Cytoplasm</location>
        <location evidence="1">Cytosol</location>
    </subcellularLocation>
</comment>
<keyword evidence="2" id="KW-0963">Cytoplasm</keyword>
<comment type="caution">
    <text evidence="16">The sequence shown here is derived from an EMBL/GenBank/DDBJ whole genome shotgun (WGS) entry which is preliminary data.</text>
</comment>
<dbReference type="Pfam" id="PF13911">
    <property type="entry name" value="AhpC-TSA_2"/>
    <property type="match status" value="1"/>
</dbReference>
<protein>
    <recommendedName>
        <fullName evidence="11">Prostamide/prostaglandin F synthase</fullName>
        <ecNumber evidence="10">1.11.1.20</ecNumber>
    </recommendedName>
    <alternativeName>
        <fullName evidence="12">Peroxiredoxin-like 2B</fullName>
    </alternativeName>
</protein>
<evidence type="ECO:0000313" key="17">
    <source>
        <dbReference type="Proteomes" id="UP001605036"/>
    </source>
</evidence>
<accession>A0ABD1XGQ6</accession>